<evidence type="ECO:0000313" key="3">
    <source>
        <dbReference type="Proteomes" id="UP000318431"/>
    </source>
</evidence>
<keyword evidence="3" id="KW-1185">Reference proteome</keyword>
<dbReference type="Proteomes" id="UP000318431">
    <property type="component" value="Unassembled WGS sequence"/>
</dbReference>
<evidence type="ECO:0000313" key="2">
    <source>
        <dbReference type="EMBL" id="TWI63626.1"/>
    </source>
</evidence>
<dbReference type="AlphaFoldDB" id="A0A562R5H2"/>
<reference evidence="2 3" key="1">
    <citation type="journal article" date="2015" name="Stand. Genomic Sci.">
        <title>Genomic Encyclopedia of Bacterial and Archaeal Type Strains, Phase III: the genomes of soil and plant-associated and newly described type strains.</title>
        <authorList>
            <person name="Whitman W.B."/>
            <person name="Woyke T."/>
            <person name="Klenk H.P."/>
            <person name="Zhou Y."/>
            <person name="Lilburn T.G."/>
            <person name="Beck B.J."/>
            <person name="De Vos P."/>
            <person name="Vandamme P."/>
            <person name="Eisen J.A."/>
            <person name="Garrity G."/>
            <person name="Hugenholtz P."/>
            <person name="Kyrpides N.C."/>
        </authorList>
    </citation>
    <scope>NUCLEOTIDE SEQUENCE [LARGE SCALE GENOMIC DNA]</scope>
    <source>
        <strain evidence="2 3">CGMCC 1.10822</strain>
    </source>
</reference>
<protein>
    <submittedName>
        <fullName evidence="2">Uncharacterized protein</fullName>
    </submittedName>
</protein>
<evidence type="ECO:0000256" key="1">
    <source>
        <dbReference type="SAM" id="SignalP"/>
    </source>
</evidence>
<feature type="chain" id="PRO_5022097167" evidence="1">
    <location>
        <begin position="29"/>
        <end position="232"/>
    </location>
</feature>
<gene>
    <name evidence="2" type="ORF">IP91_03598</name>
</gene>
<sequence length="232" mass="25156">MVKGLAAAAAILMTAMAVGTMTAPLAHAAPAGDGASPRTATPDEQSSFFDWYNATHQQTTSLLRPQFTVKKEGGRKGKRLVTAIVDGPAVRAVLPLCRQPRTLFDLDPRAPKAARWTERTPAQTLVWIEHQRQCGAQPDTPILLHAPLAEMDMLMLLQQHPTVLGNARLLMAGNSACAPSRSRGYRLTGLDRAKDGLPVLVFENDIAGEARVSVRRSRNELQPWAVVCAPPR</sequence>
<organism evidence="2 3">
    <name type="scientific">Pseudoduganella lurida</name>
    <dbReference type="NCBI Taxonomy" id="1036180"/>
    <lineage>
        <taxon>Bacteria</taxon>
        <taxon>Pseudomonadati</taxon>
        <taxon>Pseudomonadota</taxon>
        <taxon>Betaproteobacteria</taxon>
        <taxon>Burkholderiales</taxon>
        <taxon>Oxalobacteraceae</taxon>
        <taxon>Telluria group</taxon>
        <taxon>Pseudoduganella</taxon>
    </lineage>
</organism>
<proteinExistence type="predicted"/>
<feature type="signal peptide" evidence="1">
    <location>
        <begin position="1"/>
        <end position="28"/>
    </location>
</feature>
<comment type="caution">
    <text evidence="2">The sequence shown here is derived from an EMBL/GenBank/DDBJ whole genome shotgun (WGS) entry which is preliminary data.</text>
</comment>
<accession>A0A562R5H2</accession>
<dbReference type="EMBL" id="VLLB01000006">
    <property type="protein sequence ID" value="TWI63626.1"/>
    <property type="molecule type" value="Genomic_DNA"/>
</dbReference>
<keyword evidence="1" id="KW-0732">Signal</keyword>
<name>A0A562R5H2_9BURK</name>